<evidence type="ECO:0000259" key="15">
    <source>
        <dbReference type="Pfam" id="PF01180"/>
    </source>
</evidence>
<evidence type="ECO:0000256" key="14">
    <source>
        <dbReference type="NCBIfam" id="TIGR01036"/>
    </source>
</evidence>
<dbReference type="PANTHER" id="PTHR48109:SF4">
    <property type="entry name" value="DIHYDROOROTATE DEHYDROGENASE (QUINONE), MITOCHONDRIAL"/>
    <property type="match status" value="1"/>
</dbReference>
<dbReference type="GO" id="GO:0016020">
    <property type="term" value="C:membrane"/>
    <property type="evidence" value="ECO:0007669"/>
    <property type="project" value="UniProtKB-SubCell"/>
</dbReference>
<comment type="function">
    <text evidence="2">Catalyzes the conversion of dihydroorotate to orotate with quinone as electron acceptor.</text>
</comment>
<dbReference type="GO" id="GO:0006207">
    <property type="term" value="P:'de novo' pyrimidine nucleobase biosynthetic process"/>
    <property type="evidence" value="ECO:0007669"/>
    <property type="project" value="UniProtKB-UniRule"/>
</dbReference>
<dbReference type="InterPro" id="IPR012135">
    <property type="entry name" value="Dihydroorotate_DH_1_2"/>
</dbReference>
<dbReference type="Pfam" id="PF01180">
    <property type="entry name" value="DHO_dh"/>
    <property type="match status" value="1"/>
</dbReference>
<dbReference type="EMBL" id="RGET01000014">
    <property type="protein sequence ID" value="NBN87797.1"/>
    <property type="molecule type" value="Genomic_DNA"/>
</dbReference>
<dbReference type="PROSITE" id="PS00912">
    <property type="entry name" value="DHODEHASE_2"/>
    <property type="match status" value="1"/>
</dbReference>
<comment type="caution">
    <text evidence="16">The sequence shown here is derived from an EMBL/GenBank/DDBJ whole genome shotgun (WGS) entry which is preliminary data.</text>
</comment>
<dbReference type="CDD" id="cd04738">
    <property type="entry name" value="DHOD_2_like"/>
    <property type="match status" value="1"/>
</dbReference>
<evidence type="ECO:0000256" key="8">
    <source>
        <dbReference type="ARBA" id="ARBA00022630"/>
    </source>
</evidence>
<dbReference type="InterPro" id="IPR013785">
    <property type="entry name" value="Aldolase_TIM"/>
</dbReference>
<evidence type="ECO:0000256" key="11">
    <source>
        <dbReference type="ARBA" id="ARBA00023002"/>
    </source>
</evidence>
<evidence type="ECO:0000256" key="2">
    <source>
        <dbReference type="ARBA" id="ARBA00003125"/>
    </source>
</evidence>
<comment type="catalytic activity">
    <reaction evidence="13">
        <text>(S)-dihydroorotate + a quinone = orotate + a quinol</text>
        <dbReference type="Rhea" id="RHEA:30187"/>
        <dbReference type="ChEBI" id="CHEBI:24646"/>
        <dbReference type="ChEBI" id="CHEBI:30839"/>
        <dbReference type="ChEBI" id="CHEBI:30864"/>
        <dbReference type="ChEBI" id="CHEBI:132124"/>
        <dbReference type="EC" id="1.3.5.2"/>
    </reaction>
</comment>
<dbReference type="NCBIfam" id="TIGR01036">
    <property type="entry name" value="pyrD_sub2"/>
    <property type="match status" value="1"/>
</dbReference>
<dbReference type="PIRSF" id="PIRSF000164">
    <property type="entry name" value="DHO_oxidase"/>
    <property type="match status" value="1"/>
</dbReference>
<gene>
    <name evidence="16" type="ORF">EBV32_01735</name>
    <name evidence="17" type="ORF">EBX74_00870</name>
</gene>
<keyword evidence="8" id="KW-0285">Flavoprotein</keyword>
<evidence type="ECO:0000256" key="9">
    <source>
        <dbReference type="ARBA" id="ARBA00022643"/>
    </source>
</evidence>
<dbReference type="PANTHER" id="PTHR48109">
    <property type="entry name" value="DIHYDROOROTATE DEHYDROGENASE (QUINONE), MITOCHONDRIAL-RELATED"/>
    <property type="match status" value="1"/>
</dbReference>
<keyword evidence="12" id="KW-0472">Membrane</keyword>
<evidence type="ECO:0000256" key="3">
    <source>
        <dbReference type="ARBA" id="ARBA00004370"/>
    </source>
</evidence>
<evidence type="ECO:0000256" key="13">
    <source>
        <dbReference type="ARBA" id="ARBA00048639"/>
    </source>
</evidence>
<dbReference type="GO" id="GO:0005737">
    <property type="term" value="C:cytoplasm"/>
    <property type="evidence" value="ECO:0007669"/>
    <property type="project" value="InterPro"/>
</dbReference>
<evidence type="ECO:0000313" key="18">
    <source>
        <dbReference type="Proteomes" id="UP000713222"/>
    </source>
</evidence>
<dbReference type="InterPro" id="IPR005720">
    <property type="entry name" value="Dihydroorotate_DH_cat"/>
</dbReference>
<name>A0A964XRX8_9PROT</name>
<evidence type="ECO:0000313" key="16">
    <source>
        <dbReference type="EMBL" id="NBN87797.1"/>
    </source>
</evidence>
<evidence type="ECO:0000256" key="10">
    <source>
        <dbReference type="ARBA" id="ARBA00022975"/>
    </source>
</evidence>
<proteinExistence type="inferred from homology"/>
<dbReference type="Gene3D" id="3.20.20.70">
    <property type="entry name" value="Aldolase class I"/>
    <property type="match status" value="1"/>
</dbReference>
<evidence type="ECO:0000256" key="7">
    <source>
        <dbReference type="ARBA" id="ARBA00018366"/>
    </source>
</evidence>
<evidence type="ECO:0000256" key="4">
    <source>
        <dbReference type="ARBA" id="ARBA00005161"/>
    </source>
</evidence>
<sequence>MNYQIINSFINKLDPELAHSLAIQFLKNLYIPLFQSKDDEILKINIFGKEFLNPIGLAAGFDKNAEVYDKMFALGFGYAEVGTVTPRPQEGNSKPRVFRLVEDEAIINRLGFPSQGLVKIKSRIETKRVEGILGINIGPNKDSVSRIDDYVECFKNFHNLCSYICINISSPNTENLRNFHEQDNLKKLLSEIFNIKKTLSSKTPVLLKISPDINDVDIDMICKNILEFNLDGLVLTNTSVKLREDLINKQKNETGGLSGAPIKETSNLIIKKFFKIIKTRVPIIGVGGIDSGISAYEKIRAGASLLQLYTGLVYKGPFVVTSIKQELARLLRRDGFSSLQKAVGVDSE</sequence>
<keyword evidence="10" id="KW-0665">Pyrimidine biosynthesis</keyword>
<keyword evidence="9" id="KW-0288">FMN</keyword>
<evidence type="ECO:0000313" key="17">
    <source>
        <dbReference type="EMBL" id="NCU52852.1"/>
    </source>
</evidence>
<keyword evidence="11 16" id="KW-0560">Oxidoreductase</keyword>
<evidence type="ECO:0000256" key="12">
    <source>
        <dbReference type="ARBA" id="ARBA00023136"/>
    </source>
</evidence>
<dbReference type="AlphaFoldDB" id="A0A964XRX8"/>
<dbReference type="EC" id="1.3.5.2" evidence="6 14"/>
<comment type="cofactor">
    <cofactor evidence="1">
        <name>FMN</name>
        <dbReference type="ChEBI" id="CHEBI:58210"/>
    </cofactor>
</comment>
<dbReference type="NCBIfam" id="NF003652">
    <property type="entry name" value="PRK05286.2-5"/>
    <property type="match status" value="1"/>
</dbReference>
<dbReference type="SUPFAM" id="SSF51395">
    <property type="entry name" value="FMN-linked oxidoreductases"/>
    <property type="match status" value="1"/>
</dbReference>
<dbReference type="InterPro" id="IPR005719">
    <property type="entry name" value="Dihydroorotate_DH_2"/>
</dbReference>
<organism evidence="16 18">
    <name type="scientific">Candidatus Fonsibacter lacus</name>
    <dbReference type="NCBI Taxonomy" id="2576439"/>
    <lineage>
        <taxon>Bacteria</taxon>
        <taxon>Pseudomonadati</taxon>
        <taxon>Pseudomonadota</taxon>
        <taxon>Alphaproteobacteria</taxon>
        <taxon>Candidatus Pelagibacterales</taxon>
        <taxon>Candidatus Pelagibacterales incertae sedis</taxon>
        <taxon>Candidatus Fonsibacter</taxon>
    </lineage>
</organism>
<dbReference type="GO" id="GO:0006222">
    <property type="term" value="P:UMP biosynthetic process"/>
    <property type="evidence" value="ECO:0007669"/>
    <property type="project" value="InterPro"/>
</dbReference>
<dbReference type="Proteomes" id="UP000747791">
    <property type="component" value="Unassembled WGS sequence"/>
</dbReference>
<evidence type="ECO:0000256" key="5">
    <source>
        <dbReference type="ARBA" id="ARBA00005359"/>
    </source>
</evidence>
<feature type="domain" description="Dihydroorotate dehydrogenase catalytic" evidence="15">
    <location>
        <begin position="42"/>
        <end position="331"/>
    </location>
</feature>
<comment type="similarity">
    <text evidence="5">Belongs to the dihydroorotate dehydrogenase family. Type 2 subfamily.</text>
</comment>
<comment type="subcellular location">
    <subcellularLocation>
        <location evidence="3">Membrane</location>
    </subcellularLocation>
</comment>
<evidence type="ECO:0000256" key="1">
    <source>
        <dbReference type="ARBA" id="ARBA00001917"/>
    </source>
</evidence>
<comment type="pathway">
    <text evidence="4">Pyrimidine metabolism; UMP biosynthesis via de novo pathway; orotate from (S)-dihydroorotate (quinone route): step 1/1.</text>
</comment>
<dbReference type="NCBIfam" id="NF003645">
    <property type="entry name" value="PRK05286.1-2"/>
    <property type="match status" value="1"/>
</dbReference>
<evidence type="ECO:0000256" key="6">
    <source>
        <dbReference type="ARBA" id="ARBA00012791"/>
    </source>
</evidence>
<accession>A0A964XRX8</accession>
<dbReference type="EMBL" id="RGOB01000011">
    <property type="protein sequence ID" value="NCU52852.1"/>
    <property type="molecule type" value="Genomic_DNA"/>
</dbReference>
<dbReference type="Proteomes" id="UP000713222">
    <property type="component" value="Unassembled WGS sequence"/>
</dbReference>
<protein>
    <recommendedName>
        <fullName evidence="7 14">Dihydroorotate dehydrogenase (quinone)</fullName>
        <ecNumber evidence="6 14">1.3.5.2</ecNumber>
    </recommendedName>
</protein>
<dbReference type="GO" id="GO:0106430">
    <property type="term" value="F:dihydroorotate dehydrogenase (quinone) activity"/>
    <property type="evidence" value="ECO:0007669"/>
    <property type="project" value="UniProtKB-EC"/>
</dbReference>
<dbReference type="InterPro" id="IPR050074">
    <property type="entry name" value="DHO_dehydrogenase"/>
</dbReference>
<dbReference type="PROSITE" id="PS00911">
    <property type="entry name" value="DHODEHASE_1"/>
    <property type="match status" value="1"/>
</dbReference>
<reference evidence="16" key="1">
    <citation type="submission" date="2018-10" db="EMBL/GenBank/DDBJ databases">
        <title>Iterative Subtractive Binning of Freshwater Chronoseries Metagenomes Recovers Nearly Complete Genomes from over Four Hundred Novel Species.</title>
        <authorList>
            <person name="Rodriguez-R L.M."/>
            <person name="Tsementzi D."/>
            <person name="Luo C."/>
            <person name="Konstantinidis K.T."/>
        </authorList>
    </citation>
    <scope>NUCLEOTIDE SEQUENCE</scope>
    <source>
        <strain evidence="16">WB7_6_001</strain>
        <strain evidence="17">WB8_2A_004</strain>
    </source>
</reference>
<dbReference type="InterPro" id="IPR001295">
    <property type="entry name" value="Dihydroorotate_DH_CS"/>
</dbReference>